<evidence type="ECO:0000313" key="6">
    <source>
        <dbReference type="EMBL" id="GAV58248.1"/>
    </source>
</evidence>
<dbReference type="InterPro" id="IPR000644">
    <property type="entry name" value="CBS_dom"/>
</dbReference>
<evidence type="ECO:0000256" key="4">
    <source>
        <dbReference type="SAM" id="MobiDB-lite"/>
    </source>
</evidence>
<dbReference type="Gene3D" id="3.10.580.10">
    <property type="entry name" value="CBS-domain"/>
    <property type="match status" value="2"/>
</dbReference>
<feature type="domain" description="CBS" evidence="5">
    <location>
        <begin position="362"/>
        <end position="421"/>
    </location>
</feature>
<dbReference type="EMBL" id="BDDD01000062">
    <property type="protein sequence ID" value="GAV58248.1"/>
    <property type="molecule type" value="Genomic_DNA"/>
</dbReference>
<dbReference type="AlphaFoldDB" id="A0A1Q3AR93"/>
<dbReference type="Pfam" id="PF00571">
    <property type="entry name" value="CBS"/>
    <property type="match status" value="2"/>
</dbReference>
<dbReference type="SUPFAM" id="SSF54631">
    <property type="entry name" value="CBS-domain pair"/>
    <property type="match status" value="2"/>
</dbReference>
<dbReference type="Proteomes" id="UP000187406">
    <property type="component" value="Unassembled WGS sequence"/>
</dbReference>
<reference evidence="7" key="1">
    <citation type="submission" date="2016-04" db="EMBL/GenBank/DDBJ databases">
        <title>Cephalotus genome sequencing.</title>
        <authorList>
            <person name="Fukushima K."/>
            <person name="Hasebe M."/>
            <person name="Fang X."/>
        </authorList>
    </citation>
    <scope>NUCLEOTIDE SEQUENCE [LARGE SCALE GENOMIC DNA]</scope>
    <source>
        <strain evidence="7">cv. St1</strain>
    </source>
</reference>
<dbReference type="InterPro" id="IPR046342">
    <property type="entry name" value="CBS_dom_sf"/>
</dbReference>
<dbReference type="PANTHER" id="PTHR13780">
    <property type="entry name" value="AMP-ACTIVATED PROTEIN KINASE, GAMMA REGULATORY SUBUNIT"/>
    <property type="match status" value="1"/>
</dbReference>
<evidence type="ECO:0000256" key="2">
    <source>
        <dbReference type="ARBA" id="ARBA00023122"/>
    </source>
</evidence>
<dbReference type="PROSITE" id="PS51371">
    <property type="entry name" value="CBS"/>
    <property type="match status" value="2"/>
</dbReference>
<feature type="region of interest" description="Disordered" evidence="4">
    <location>
        <begin position="1"/>
        <end position="22"/>
    </location>
</feature>
<comment type="caution">
    <text evidence="6">The sequence shown here is derived from an EMBL/GenBank/DDBJ whole genome shotgun (WGS) entry which is preliminary data.</text>
</comment>
<dbReference type="PANTHER" id="PTHR13780:SF124">
    <property type="entry name" value="OS01G0633400 PROTEIN"/>
    <property type="match status" value="1"/>
</dbReference>
<evidence type="ECO:0000313" key="7">
    <source>
        <dbReference type="Proteomes" id="UP000187406"/>
    </source>
</evidence>
<name>A0A1Q3AR93_CEPFO</name>
<evidence type="ECO:0000256" key="1">
    <source>
        <dbReference type="ARBA" id="ARBA00022737"/>
    </source>
</evidence>
<evidence type="ECO:0000259" key="5">
    <source>
        <dbReference type="PROSITE" id="PS51371"/>
    </source>
</evidence>
<accession>A0A1Q3AR93</accession>
<keyword evidence="1" id="KW-0677">Repeat</keyword>
<dbReference type="InterPro" id="IPR050511">
    <property type="entry name" value="AMPK_gamma/SDS23_families"/>
</dbReference>
<dbReference type="STRING" id="3775.A0A1Q3AR93"/>
<evidence type="ECO:0000256" key="3">
    <source>
        <dbReference type="PROSITE-ProRule" id="PRU00703"/>
    </source>
</evidence>
<gene>
    <name evidence="6" type="ORF">CFOL_v3_01782</name>
</gene>
<dbReference type="SMART" id="SM00116">
    <property type="entry name" value="CBS"/>
    <property type="match status" value="4"/>
</dbReference>
<sequence>MHETEKYRSSNSKRKEEVQEARKMDLRQIENVMKGQEGGMVEEKDTPMTDQNIAEVDSGSALQQFLNHIPINSIPGIRNYPVLELKTGDSVRDAIHLLFEKNVSGAPIADVVDPDTTTGRFLDRYIGFIDLSSMVLWSLEKCKEAHAQTKGSDKDETGQSGLFSMLQQNPQIGQTKVGELAKEFLLDPFFPVSLEDTLFHILLLLSKHRLRVVPVMEQADSQLVGFVTPNAVIQLLLRSSGLEWFDSIADKAISEFRFEKEEHAVKVYGNQNMAEALQILWENRVGAVAVITQGTKRLIGSLRSNDIYLLLENDNLLNDSKRITVEEFIHIDTEKPDCDPTIDRDLGALLSAGSLRLRGGFLPRMNSPVMNKKTDTLKQAMKNLAETKSNFSYIVDDSQRLTGLLTLRDILIQFAPPCIDSSIHGGGFFESALEQSGCHVKNGAIIRDH</sequence>
<dbReference type="OrthoDB" id="449052at2759"/>
<proteinExistence type="predicted"/>
<feature type="domain" description="CBS" evidence="5">
    <location>
        <begin position="185"/>
        <end position="242"/>
    </location>
</feature>
<keyword evidence="7" id="KW-1185">Reference proteome</keyword>
<keyword evidence="2 3" id="KW-0129">CBS domain</keyword>
<organism evidence="6 7">
    <name type="scientific">Cephalotus follicularis</name>
    <name type="common">Albany pitcher plant</name>
    <dbReference type="NCBI Taxonomy" id="3775"/>
    <lineage>
        <taxon>Eukaryota</taxon>
        <taxon>Viridiplantae</taxon>
        <taxon>Streptophyta</taxon>
        <taxon>Embryophyta</taxon>
        <taxon>Tracheophyta</taxon>
        <taxon>Spermatophyta</taxon>
        <taxon>Magnoliopsida</taxon>
        <taxon>eudicotyledons</taxon>
        <taxon>Gunneridae</taxon>
        <taxon>Pentapetalae</taxon>
        <taxon>rosids</taxon>
        <taxon>fabids</taxon>
        <taxon>Oxalidales</taxon>
        <taxon>Cephalotaceae</taxon>
        <taxon>Cephalotus</taxon>
    </lineage>
</organism>
<protein>
    <submittedName>
        <fullName evidence="6">CBS domain-containing protein</fullName>
    </submittedName>
</protein>
<dbReference type="CDD" id="cd02205">
    <property type="entry name" value="CBS_pair_SF"/>
    <property type="match status" value="2"/>
</dbReference>
<dbReference type="InParanoid" id="A0A1Q3AR93"/>